<dbReference type="AlphaFoldDB" id="F0XIU0"/>
<dbReference type="EMBL" id="GL629782">
    <property type="protein sequence ID" value="EFX02048.1"/>
    <property type="molecule type" value="Genomic_DNA"/>
</dbReference>
<accession>F0XIU0</accession>
<proteinExistence type="predicted"/>
<keyword evidence="3" id="KW-1185">Reference proteome</keyword>
<gene>
    <name evidence="2" type="ORF">CMQ_2097</name>
</gene>
<evidence type="ECO:0000256" key="1">
    <source>
        <dbReference type="SAM" id="MobiDB-lite"/>
    </source>
</evidence>
<sequence>MFTILTGHPNSANARKRFGEIKKRVREQVFSEGDGIPISVPSTPRKRKTKANDDSTSPTKKTKAGKKKAEDPGELGDSVKTEPSDA</sequence>
<name>F0XIU0_GROCL</name>
<dbReference type="GeneID" id="25975048"/>
<feature type="region of interest" description="Disordered" evidence="1">
    <location>
        <begin position="29"/>
        <end position="86"/>
    </location>
</feature>
<evidence type="ECO:0000313" key="2">
    <source>
        <dbReference type="EMBL" id="EFX02048.1"/>
    </source>
</evidence>
<dbReference type="RefSeq" id="XP_014171530.1">
    <property type="nucleotide sequence ID" value="XM_014316055.1"/>
</dbReference>
<protein>
    <submittedName>
        <fullName evidence="2">Uncharacterized protein</fullName>
    </submittedName>
</protein>
<dbReference type="InParanoid" id="F0XIU0"/>
<dbReference type="Proteomes" id="UP000007796">
    <property type="component" value="Unassembled WGS sequence"/>
</dbReference>
<dbReference type="HOGENOM" id="CLU_2498084_0_0_1"/>
<feature type="compositionally biased region" description="Basic and acidic residues" evidence="1">
    <location>
        <begin position="67"/>
        <end position="86"/>
    </location>
</feature>
<organism evidence="3">
    <name type="scientific">Grosmannia clavigera (strain kw1407 / UAMH 11150)</name>
    <name type="common">Blue stain fungus</name>
    <name type="synonym">Graphiocladiella clavigera</name>
    <dbReference type="NCBI Taxonomy" id="655863"/>
    <lineage>
        <taxon>Eukaryota</taxon>
        <taxon>Fungi</taxon>
        <taxon>Dikarya</taxon>
        <taxon>Ascomycota</taxon>
        <taxon>Pezizomycotina</taxon>
        <taxon>Sordariomycetes</taxon>
        <taxon>Sordariomycetidae</taxon>
        <taxon>Ophiostomatales</taxon>
        <taxon>Ophiostomataceae</taxon>
        <taxon>Leptographium</taxon>
    </lineage>
</organism>
<evidence type="ECO:0000313" key="3">
    <source>
        <dbReference type="Proteomes" id="UP000007796"/>
    </source>
</evidence>
<reference evidence="2 3" key="1">
    <citation type="journal article" date="2011" name="Proc. Natl. Acad. Sci. U.S.A.">
        <title>Genome and transcriptome analyses of the mountain pine beetle-fungal symbiont Grosmannia clavigera, a lodgepole pine pathogen.</title>
        <authorList>
            <person name="DiGuistini S."/>
            <person name="Wang Y."/>
            <person name="Liao N.Y."/>
            <person name="Taylor G."/>
            <person name="Tanguay P."/>
            <person name="Feau N."/>
            <person name="Henrissat B."/>
            <person name="Chan S.K."/>
            <person name="Hesse-Orce U."/>
            <person name="Alamouti S.M."/>
            <person name="Tsui C.K.M."/>
            <person name="Docking R.T."/>
            <person name="Levasseur A."/>
            <person name="Haridas S."/>
            <person name="Robertson G."/>
            <person name="Birol I."/>
            <person name="Holt R.A."/>
            <person name="Marra M.A."/>
            <person name="Hamelin R.C."/>
            <person name="Hirst M."/>
            <person name="Jones S.J.M."/>
            <person name="Bohlmann J."/>
            <person name="Breuil C."/>
        </authorList>
    </citation>
    <scope>NUCLEOTIDE SEQUENCE [LARGE SCALE GENOMIC DNA]</scope>
    <source>
        <strain evidence="3">kw1407 / UAMH 11150</strain>
    </source>
</reference>
<dbReference type="OrthoDB" id="5244901at2759"/>